<dbReference type="InterPro" id="IPR036514">
    <property type="entry name" value="SGNH_hydro_sf"/>
</dbReference>
<dbReference type="AlphaFoldDB" id="A0A4S4APK2"/>
<name>A0A4S4APK2_9RHOO</name>
<proteinExistence type="predicted"/>
<keyword evidence="3" id="KW-1185">Reference proteome</keyword>
<feature type="chain" id="PRO_5020964716" evidence="1">
    <location>
        <begin position="35"/>
        <end position="261"/>
    </location>
</feature>
<dbReference type="SUPFAM" id="SSF52266">
    <property type="entry name" value="SGNH hydrolase"/>
    <property type="match status" value="1"/>
</dbReference>
<comment type="caution">
    <text evidence="2">The sequence shown here is derived from an EMBL/GenBank/DDBJ whole genome shotgun (WGS) entry which is preliminary data.</text>
</comment>
<evidence type="ECO:0000313" key="2">
    <source>
        <dbReference type="EMBL" id="THF61623.1"/>
    </source>
</evidence>
<dbReference type="Pfam" id="PF25182">
    <property type="entry name" value="NonGDSL"/>
    <property type="match status" value="1"/>
</dbReference>
<keyword evidence="1" id="KW-0732">Signal</keyword>
<dbReference type="Proteomes" id="UP000307956">
    <property type="component" value="Unassembled WGS sequence"/>
</dbReference>
<keyword evidence="2" id="KW-0378">Hydrolase</keyword>
<protein>
    <submittedName>
        <fullName evidence="2">SGNH/GDSL hydrolase family protein</fullName>
    </submittedName>
</protein>
<dbReference type="Gene3D" id="3.40.50.1110">
    <property type="entry name" value="SGNH hydrolase"/>
    <property type="match status" value="1"/>
</dbReference>
<dbReference type="EMBL" id="SSOD01000006">
    <property type="protein sequence ID" value="THF61623.1"/>
    <property type="molecule type" value="Genomic_DNA"/>
</dbReference>
<dbReference type="GO" id="GO:0016788">
    <property type="term" value="F:hydrolase activity, acting on ester bonds"/>
    <property type="evidence" value="ECO:0007669"/>
    <property type="project" value="UniProtKB-ARBA"/>
</dbReference>
<dbReference type="OrthoDB" id="9180452at2"/>
<gene>
    <name evidence="2" type="ORF">E6O51_09210</name>
</gene>
<evidence type="ECO:0000256" key="1">
    <source>
        <dbReference type="SAM" id="SignalP"/>
    </source>
</evidence>
<sequence length="261" mass="28426">MKRVGYAARPRRFVHRLIAAALACALGGAPASAAAEEAEAPPCGVPAELLQHNPPLANSARALGGGRLTVVVWGTRSSTDGASGTSQAYPAHLRASLARHYPSADIRVEVVSQPGHTAVRMLRNIGAVQALRPDLVIWQTGTADAVRNASLQQFGRAVARGLKSLRERGADVILMDMQYGPYTELLTNAKPYRGYLWWVSRRENVGLMPRYQVMEHWSEQGRFDLATEDRDLQRANADAIHACLGETLGWMIADAVERARP</sequence>
<dbReference type="InterPro" id="IPR057572">
    <property type="entry name" value="NonGDSL"/>
</dbReference>
<feature type="signal peptide" evidence="1">
    <location>
        <begin position="1"/>
        <end position="34"/>
    </location>
</feature>
<organism evidence="2 3">
    <name type="scientific">Pseudothauera rhizosphaerae</name>
    <dbReference type="NCBI Taxonomy" id="2565932"/>
    <lineage>
        <taxon>Bacteria</taxon>
        <taxon>Pseudomonadati</taxon>
        <taxon>Pseudomonadota</taxon>
        <taxon>Betaproteobacteria</taxon>
        <taxon>Rhodocyclales</taxon>
        <taxon>Zoogloeaceae</taxon>
        <taxon>Pseudothauera</taxon>
    </lineage>
</organism>
<evidence type="ECO:0000313" key="3">
    <source>
        <dbReference type="Proteomes" id="UP000307956"/>
    </source>
</evidence>
<dbReference type="CDD" id="cd00229">
    <property type="entry name" value="SGNH_hydrolase"/>
    <property type="match status" value="1"/>
</dbReference>
<reference evidence="2 3" key="1">
    <citation type="submission" date="2019-04" db="EMBL/GenBank/DDBJ databases">
        <title>Azoarcus rhizosphaerae sp. nov. isolated from rhizosphere of Ficus religiosa.</title>
        <authorList>
            <person name="Lin S.-Y."/>
            <person name="Hameed A."/>
            <person name="Hsu Y.-H."/>
            <person name="Young C.-C."/>
        </authorList>
    </citation>
    <scope>NUCLEOTIDE SEQUENCE [LARGE SCALE GENOMIC DNA]</scope>
    <source>
        <strain evidence="2 3">CC-YHH848</strain>
    </source>
</reference>
<accession>A0A4S4APK2</accession>
<dbReference type="RefSeq" id="WP_136384697.1">
    <property type="nucleotide sequence ID" value="NZ_SSOD01000006.1"/>
</dbReference>